<dbReference type="Proteomes" id="UP000093482">
    <property type="component" value="Unassembled WGS sequence"/>
</dbReference>
<proteinExistence type="predicted"/>
<organism evidence="1 2">
    <name type="scientific">Caryophanon latum</name>
    <dbReference type="NCBI Taxonomy" id="33977"/>
    <lineage>
        <taxon>Bacteria</taxon>
        <taxon>Bacillati</taxon>
        <taxon>Bacillota</taxon>
        <taxon>Bacilli</taxon>
        <taxon>Bacillales</taxon>
        <taxon>Caryophanaceae</taxon>
        <taxon>Caryophanon</taxon>
    </lineage>
</organism>
<name>A0A1C0YVV1_9BACL</name>
<evidence type="ECO:0000313" key="2">
    <source>
        <dbReference type="Proteomes" id="UP000093482"/>
    </source>
</evidence>
<dbReference type="OrthoDB" id="2735071at2"/>
<dbReference type="EMBL" id="MATO01000030">
    <property type="protein sequence ID" value="OCS91280.1"/>
    <property type="molecule type" value="Genomic_DNA"/>
</dbReference>
<keyword evidence="2" id="KW-1185">Reference proteome</keyword>
<sequence length="106" mass="12247">MQAIAPTIVQQEDFIYVRHDVYGRLIRYSRGIHLSNDTFQTIFNALDAHARSYFFFHNNPAHAITIGSYLNGHASFAVAAFHHFKQHGMTLHELIDGQDFYIHITE</sequence>
<comment type="caution">
    <text evidence="1">The sequence shown here is derived from an EMBL/GenBank/DDBJ whole genome shotgun (WGS) entry which is preliminary data.</text>
</comment>
<dbReference type="AlphaFoldDB" id="A0A1C0YVV1"/>
<dbReference type="RefSeq" id="WP_066463643.1">
    <property type="nucleotide sequence ID" value="NZ_MATO01000030.1"/>
</dbReference>
<accession>A0A1C0YVV1</accession>
<protein>
    <submittedName>
        <fullName evidence="1">Uncharacterized protein</fullName>
    </submittedName>
</protein>
<evidence type="ECO:0000313" key="1">
    <source>
        <dbReference type="EMBL" id="OCS91280.1"/>
    </source>
</evidence>
<reference evidence="1 2" key="1">
    <citation type="submission" date="2016-07" db="EMBL/GenBank/DDBJ databases">
        <title>Caryophanon latum genome sequencing.</title>
        <authorList>
            <person name="Verma A."/>
            <person name="Pal Y."/>
            <person name="Krishnamurthi S."/>
        </authorList>
    </citation>
    <scope>NUCLEOTIDE SEQUENCE [LARGE SCALE GENOMIC DNA]</scope>
    <source>
        <strain evidence="1 2">DSM 14151</strain>
    </source>
</reference>
<gene>
    <name evidence="1" type="ORF">A6K76_09735</name>
</gene>